<feature type="transmembrane region" description="Helical" evidence="9">
    <location>
        <begin position="33"/>
        <end position="51"/>
    </location>
</feature>
<keyword evidence="12" id="KW-1185">Reference proteome</keyword>
<dbReference type="AlphaFoldDB" id="A0A0A8B5L0"/>
<dbReference type="RefSeq" id="WP_039689086.1">
    <property type="nucleotide sequence ID" value="NZ_CP009302.1"/>
</dbReference>
<dbReference type="HOGENOM" id="CLU_067516_0_0_11"/>
<sequence length="329" mass="36828">MKIAAPLGIVLLLALGAWIGADALGLRLLFGTIVPYAAIVLFVVGFIVRVVRWGKSAVPFRIPTTCGQQKSLSWIKQAKTDNPSGYGGVIGRMLLEVLFFRSLFRNNKVEKRADQLAVGSAKWLWLGALAFHWSMLVIVLRHFRLFLDPVPMWVQVIEGADSAFQIGVPILYITDLLVVAALTFLFLRRVVVPRLRYISLSVDFFPLFLLLGVVLSGIAMRYVFRVDVTAVKELTMGLVTFSPAAQAPAEPILYVHLFLVSVLLAYFPWSKLMHAGGVFFSPTRNMANDSRAKRHVNPWNYGVKVHSYAEYEEEFGEKMRKVGLPLDSE</sequence>
<organism evidence="11 12">
    <name type="scientific">Berryella intestinalis</name>
    <dbReference type="NCBI Taxonomy" id="1531429"/>
    <lineage>
        <taxon>Bacteria</taxon>
        <taxon>Bacillati</taxon>
        <taxon>Actinomycetota</taxon>
        <taxon>Coriobacteriia</taxon>
        <taxon>Eggerthellales</taxon>
        <taxon>Eggerthellaceae</taxon>
        <taxon>Berryella</taxon>
    </lineage>
</organism>
<evidence type="ECO:0000256" key="1">
    <source>
        <dbReference type="ARBA" id="ARBA00004651"/>
    </source>
</evidence>
<evidence type="ECO:0000256" key="8">
    <source>
        <dbReference type="ARBA" id="ARBA00023136"/>
    </source>
</evidence>
<comment type="subcellular location">
    <subcellularLocation>
        <location evidence="1">Cell membrane</location>
        <topology evidence="1">Multi-pass membrane protein</topology>
    </subcellularLocation>
</comment>
<dbReference type="PANTHER" id="PTHR30598:SF3">
    <property type="entry name" value="RESPIRATORY NITRATE REDUCTASE 1 GAMMA CHAIN"/>
    <property type="match status" value="1"/>
</dbReference>
<keyword evidence="8 9" id="KW-0472">Membrane</keyword>
<dbReference type="InterPro" id="IPR051936">
    <property type="entry name" value="Heme-iron_electron_transfer"/>
</dbReference>
<dbReference type="InterPro" id="IPR036197">
    <property type="entry name" value="NarG-like_sf"/>
</dbReference>
<evidence type="ECO:0000259" key="10">
    <source>
        <dbReference type="Pfam" id="PF02665"/>
    </source>
</evidence>
<evidence type="ECO:0000256" key="7">
    <source>
        <dbReference type="ARBA" id="ARBA00023002"/>
    </source>
</evidence>
<dbReference type="GO" id="GO:0008940">
    <property type="term" value="F:nitrate reductase activity"/>
    <property type="evidence" value="ECO:0007669"/>
    <property type="project" value="TreeGrafter"/>
</dbReference>
<dbReference type="GO" id="GO:0019645">
    <property type="term" value="P:anaerobic electron transport chain"/>
    <property type="evidence" value="ECO:0007669"/>
    <property type="project" value="TreeGrafter"/>
</dbReference>
<keyword evidence="6 9" id="KW-1133">Transmembrane helix</keyword>
<feature type="transmembrane region" description="Helical" evidence="9">
    <location>
        <begin position="123"/>
        <end position="143"/>
    </location>
</feature>
<dbReference type="SUPFAM" id="SSF103501">
    <property type="entry name" value="Respiratory nitrate reductase 1 gamma chain"/>
    <property type="match status" value="1"/>
</dbReference>
<dbReference type="OrthoDB" id="9769404at2"/>
<evidence type="ECO:0000256" key="5">
    <source>
        <dbReference type="ARBA" id="ARBA00022982"/>
    </source>
</evidence>
<evidence type="ECO:0000256" key="3">
    <source>
        <dbReference type="ARBA" id="ARBA00022475"/>
    </source>
</evidence>
<evidence type="ECO:0000256" key="9">
    <source>
        <dbReference type="SAM" id="Phobius"/>
    </source>
</evidence>
<dbReference type="GO" id="GO:0005886">
    <property type="term" value="C:plasma membrane"/>
    <property type="evidence" value="ECO:0007669"/>
    <property type="project" value="UniProtKB-SubCell"/>
</dbReference>
<evidence type="ECO:0000313" key="12">
    <source>
        <dbReference type="Proteomes" id="UP000031121"/>
    </source>
</evidence>
<dbReference type="InterPro" id="IPR047660">
    <property type="entry name" value="DsrM"/>
</dbReference>
<gene>
    <name evidence="11" type="ORF">JI75_04625</name>
</gene>
<dbReference type="STRING" id="1531429.JI75_04625"/>
<name>A0A0A8B5L0_9ACTN</name>
<accession>A0A0A8B5L0</accession>
<dbReference type="Gene3D" id="1.20.950.20">
    <property type="entry name" value="Transmembrane di-heme cytochromes, Chain C"/>
    <property type="match status" value="1"/>
</dbReference>
<keyword evidence="7" id="KW-0560">Oxidoreductase</keyword>
<feature type="transmembrane region" description="Helical" evidence="9">
    <location>
        <begin position="199"/>
        <end position="224"/>
    </location>
</feature>
<dbReference type="NCBIfam" id="NF038037">
    <property type="entry name" value="cytob_DsrM"/>
    <property type="match status" value="1"/>
</dbReference>
<dbReference type="InterPro" id="IPR023234">
    <property type="entry name" value="NarG-like_domain"/>
</dbReference>
<evidence type="ECO:0000256" key="4">
    <source>
        <dbReference type="ARBA" id="ARBA00022692"/>
    </source>
</evidence>
<dbReference type="GO" id="GO:0020037">
    <property type="term" value="F:heme binding"/>
    <property type="evidence" value="ECO:0007669"/>
    <property type="project" value="TreeGrafter"/>
</dbReference>
<dbReference type="GO" id="GO:0009055">
    <property type="term" value="F:electron transfer activity"/>
    <property type="evidence" value="ECO:0007669"/>
    <property type="project" value="TreeGrafter"/>
</dbReference>
<keyword evidence="4 9" id="KW-0812">Transmembrane</keyword>
<protein>
    <submittedName>
        <fullName evidence="11">Menaquinol oxidoreductase</fullName>
    </submittedName>
</protein>
<proteinExistence type="predicted"/>
<dbReference type="EMBL" id="CP009302">
    <property type="protein sequence ID" value="AJC12058.1"/>
    <property type="molecule type" value="Genomic_DNA"/>
</dbReference>
<keyword evidence="2" id="KW-0813">Transport</keyword>
<dbReference type="PANTHER" id="PTHR30598">
    <property type="entry name" value="NITRATE REDUCTASE PRIVATE CHAPERONE, REDOX ENZYME MATURATION PROTEIN REMP FAMILY"/>
    <property type="match status" value="1"/>
</dbReference>
<evidence type="ECO:0000256" key="6">
    <source>
        <dbReference type="ARBA" id="ARBA00022989"/>
    </source>
</evidence>
<keyword evidence="3" id="KW-1003">Cell membrane</keyword>
<dbReference type="KEGG" id="cbac:JI75_04625"/>
<feature type="domain" description="NarG-like" evidence="10">
    <location>
        <begin position="104"/>
        <end position="275"/>
    </location>
</feature>
<keyword evidence="5" id="KW-0249">Electron transport</keyword>
<dbReference type="Proteomes" id="UP000031121">
    <property type="component" value="Chromosome"/>
</dbReference>
<reference evidence="11 12" key="2">
    <citation type="journal article" date="2015" name="Genome Announc.">
        <title>Complete Genome Sequence of Coriobacteriaceae Strain 68-1-3, a Novel Mucus-Degrading Isolate from the Swine Intestinal Tract.</title>
        <authorList>
            <person name="Looft T."/>
            <person name="Bayles D.O."/>
            <person name="Alt D.P."/>
            <person name="Stanton T.B."/>
        </authorList>
    </citation>
    <scope>NUCLEOTIDE SEQUENCE [LARGE SCALE GENOMIC DNA]</scope>
    <source>
        <strain evidence="11 12">68-1-3</strain>
    </source>
</reference>
<evidence type="ECO:0000313" key="11">
    <source>
        <dbReference type="EMBL" id="AJC12058.1"/>
    </source>
</evidence>
<feature type="transmembrane region" description="Helical" evidence="9">
    <location>
        <begin position="251"/>
        <end position="269"/>
    </location>
</feature>
<dbReference type="Pfam" id="PF02665">
    <property type="entry name" value="Nitrate_red_gam"/>
    <property type="match status" value="1"/>
</dbReference>
<evidence type="ECO:0000256" key="2">
    <source>
        <dbReference type="ARBA" id="ARBA00022448"/>
    </source>
</evidence>
<reference evidence="12" key="1">
    <citation type="submission" date="2014-08" db="EMBL/GenBank/DDBJ databases">
        <title>Coriobacteriaceae sp. complete genome.</title>
        <authorList>
            <person name="Looft T."/>
            <person name="Bayles D.O."/>
            <person name="Stanton T.B."/>
        </authorList>
    </citation>
    <scope>NUCLEOTIDE SEQUENCE [LARGE SCALE GENOMIC DNA]</scope>
    <source>
        <strain evidence="12">68-1-3</strain>
    </source>
</reference>
<feature type="transmembrane region" description="Helical" evidence="9">
    <location>
        <begin position="163"/>
        <end position="187"/>
    </location>
</feature>